<name>A0A150GH83_GONPE</name>
<dbReference type="EMBL" id="LSYV01000023">
    <property type="protein sequence ID" value="KXZ49184.1"/>
    <property type="molecule type" value="Genomic_DNA"/>
</dbReference>
<evidence type="ECO:0000259" key="1">
    <source>
        <dbReference type="PROSITE" id="PS51286"/>
    </source>
</evidence>
<evidence type="ECO:0000313" key="3">
    <source>
        <dbReference type="Proteomes" id="UP000075714"/>
    </source>
</evidence>
<proteinExistence type="predicted"/>
<dbReference type="GO" id="GO:0005759">
    <property type="term" value="C:mitochondrial matrix"/>
    <property type="evidence" value="ECO:0007669"/>
    <property type="project" value="TreeGrafter"/>
</dbReference>
<dbReference type="GO" id="GO:0035770">
    <property type="term" value="C:ribonucleoprotein granule"/>
    <property type="evidence" value="ECO:0007669"/>
    <property type="project" value="TreeGrafter"/>
</dbReference>
<dbReference type="GO" id="GO:0000963">
    <property type="term" value="P:mitochondrial RNA processing"/>
    <property type="evidence" value="ECO:0007669"/>
    <property type="project" value="TreeGrafter"/>
</dbReference>
<dbReference type="GO" id="GO:0009507">
    <property type="term" value="C:chloroplast"/>
    <property type="evidence" value="ECO:0007669"/>
    <property type="project" value="GOC"/>
</dbReference>
<reference evidence="3" key="1">
    <citation type="journal article" date="2016" name="Nat. Commun.">
        <title>The Gonium pectorale genome demonstrates co-option of cell cycle regulation during the evolution of multicellularity.</title>
        <authorList>
            <person name="Hanschen E.R."/>
            <person name="Marriage T.N."/>
            <person name="Ferris P.J."/>
            <person name="Hamaji T."/>
            <person name="Toyoda A."/>
            <person name="Fujiyama A."/>
            <person name="Neme R."/>
            <person name="Noguchi H."/>
            <person name="Minakuchi Y."/>
            <person name="Suzuki M."/>
            <person name="Kawai-Toyooka H."/>
            <person name="Smith D.R."/>
            <person name="Sparks H."/>
            <person name="Anderson J."/>
            <person name="Bakaric R."/>
            <person name="Luria V."/>
            <person name="Karger A."/>
            <person name="Kirschner M.W."/>
            <person name="Durand P.M."/>
            <person name="Michod R.E."/>
            <person name="Nozaki H."/>
            <person name="Olson B.J."/>
        </authorList>
    </citation>
    <scope>NUCLEOTIDE SEQUENCE [LARGE SCALE GENOMIC DNA]</scope>
    <source>
        <strain evidence="3">NIES-2863</strain>
    </source>
</reference>
<sequence length="678" mass="74649">MFGDATVFLISHAPDYPSQLGMQPHRPPREDEPRLQELRREVLSTLAAEYLPLVLREPLRGARDCTIPLWACAKAGYRDGGLAAALLGRLVDGSGKLLQRANGQGHGLLWWSLSLAPAELRRAKPAVEALRVSEQRLMTRGVVELVSPSCSNILLAAARLQSGSEALYHHITERLAGLAPDADCQSLANSLYALGKLVEERSHKPREGDLQRLGDEVVQRLATARDAEARGRVLPASAAFTPQELSNMLWGCAKLARSASALVRPLTEAVGRKAERCNAQDLSNNLYAMAVLGCSGVDYTEAQRCLARAAVRLMKRAPTDFTEQALSNTLWALATLQPPGGSHTQALVDAALAEWRRRGVVGYTPQDLSNTAWARAKLPRSEGPDPHPEPYQRWFKAAMQAAVQAGFGGSAKSQDWPNLLYALGLARHRPPDTLITRMAANQQLRARMNGQECANSLWSLALLYGRLELLDGASRAAVEALVERLAGRLGQLLRGGAEAERLVEQVLCNSLWALAVMGQDALARHRTLKAVNDLVEKELHHGAVATTESESEVLQRLEALRQSGQRQQQQQRSSHSDRTVTVASVCRKDWVPQLGRRVDAAVQLEGGRRLAVEFHGPRRFLANGEHRRTKDGPTQLRDLQLERVFGRGNVLTVPYWEWRELKGDRAAQEAYLARLLRA</sequence>
<keyword evidence="3" id="KW-1185">Reference proteome</keyword>
<dbReference type="Proteomes" id="UP000075714">
    <property type="component" value="Unassembled WGS sequence"/>
</dbReference>
<dbReference type="InterPro" id="IPR013584">
    <property type="entry name" value="RAP"/>
</dbReference>
<accession>A0A150GH83</accession>
<dbReference type="InterPro" id="IPR050870">
    <property type="entry name" value="FAST_kinase"/>
</dbReference>
<dbReference type="AlphaFoldDB" id="A0A150GH83"/>
<dbReference type="PANTHER" id="PTHR21228:SF40">
    <property type="entry name" value="LD45607P"/>
    <property type="match status" value="1"/>
</dbReference>
<gene>
    <name evidence="2" type="ORF">GPECTOR_22g774</name>
</gene>
<dbReference type="GO" id="GO:0003723">
    <property type="term" value="F:RNA binding"/>
    <property type="evidence" value="ECO:0007669"/>
    <property type="project" value="TreeGrafter"/>
</dbReference>
<protein>
    <recommendedName>
        <fullName evidence="1">RAP domain-containing protein</fullName>
    </recommendedName>
</protein>
<dbReference type="OrthoDB" id="548992at2759"/>
<dbReference type="GO" id="GO:1901259">
    <property type="term" value="P:chloroplast rRNA processing"/>
    <property type="evidence" value="ECO:0007669"/>
    <property type="project" value="TreeGrafter"/>
</dbReference>
<dbReference type="PANTHER" id="PTHR21228">
    <property type="entry name" value="FAST LEU-RICH DOMAIN-CONTAINING"/>
    <property type="match status" value="1"/>
</dbReference>
<comment type="caution">
    <text evidence="2">The sequence shown here is derived from an EMBL/GenBank/DDBJ whole genome shotgun (WGS) entry which is preliminary data.</text>
</comment>
<organism evidence="2 3">
    <name type="scientific">Gonium pectorale</name>
    <name type="common">Green alga</name>
    <dbReference type="NCBI Taxonomy" id="33097"/>
    <lineage>
        <taxon>Eukaryota</taxon>
        <taxon>Viridiplantae</taxon>
        <taxon>Chlorophyta</taxon>
        <taxon>core chlorophytes</taxon>
        <taxon>Chlorophyceae</taxon>
        <taxon>CS clade</taxon>
        <taxon>Chlamydomonadales</taxon>
        <taxon>Volvocaceae</taxon>
        <taxon>Gonium</taxon>
    </lineage>
</organism>
<dbReference type="PROSITE" id="PS51286">
    <property type="entry name" value="RAP"/>
    <property type="match status" value="1"/>
</dbReference>
<dbReference type="GO" id="GO:0044528">
    <property type="term" value="P:regulation of mitochondrial mRNA stability"/>
    <property type="evidence" value="ECO:0007669"/>
    <property type="project" value="TreeGrafter"/>
</dbReference>
<feature type="domain" description="RAP" evidence="1">
    <location>
        <begin position="610"/>
        <end position="674"/>
    </location>
</feature>
<evidence type="ECO:0000313" key="2">
    <source>
        <dbReference type="EMBL" id="KXZ49184.1"/>
    </source>
</evidence>